<protein>
    <submittedName>
        <fullName evidence="4">Tetratricopeptide repeat protein</fullName>
    </submittedName>
</protein>
<evidence type="ECO:0000256" key="1">
    <source>
        <dbReference type="PROSITE-ProRule" id="PRU00339"/>
    </source>
</evidence>
<evidence type="ECO:0000256" key="2">
    <source>
        <dbReference type="SAM" id="MobiDB-lite"/>
    </source>
</evidence>
<dbReference type="PROSITE" id="PS50005">
    <property type="entry name" value="TPR"/>
    <property type="match status" value="2"/>
</dbReference>
<feature type="compositionally biased region" description="Polar residues" evidence="2">
    <location>
        <begin position="15"/>
        <end position="49"/>
    </location>
</feature>
<dbReference type="AlphaFoldDB" id="A0A4U8TWA2"/>
<feature type="compositionally biased region" description="Acidic residues" evidence="2">
    <location>
        <begin position="1"/>
        <end position="13"/>
    </location>
</feature>
<dbReference type="SUPFAM" id="SSF48452">
    <property type="entry name" value="TPR-like"/>
    <property type="match status" value="2"/>
</dbReference>
<name>A0A4U8TWA2_9HELI</name>
<evidence type="ECO:0000313" key="4">
    <source>
        <dbReference type="EMBL" id="TLE03388.1"/>
    </source>
</evidence>
<keyword evidence="1" id="KW-0802">TPR repeat</keyword>
<dbReference type="Proteomes" id="UP000029707">
    <property type="component" value="Unassembled WGS sequence"/>
</dbReference>
<evidence type="ECO:0000256" key="3">
    <source>
        <dbReference type="SAM" id="Phobius"/>
    </source>
</evidence>
<evidence type="ECO:0000313" key="5">
    <source>
        <dbReference type="Proteomes" id="UP000029707"/>
    </source>
</evidence>
<dbReference type="OrthoDB" id="5346105at2"/>
<dbReference type="SMART" id="SM00028">
    <property type="entry name" value="TPR"/>
    <property type="match status" value="3"/>
</dbReference>
<keyword evidence="5" id="KW-1185">Reference proteome</keyword>
<organism evidence="4 5">
    <name type="scientific">Helicobacter japonicus</name>
    <dbReference type="NCBI Taxonomy" id="425400"/>
    <lineage>
        <taxon>Bacteria</taxon>
        <taxon>Pseudomonadati</taxon>
        <taxon>Campylobacterota</taxon>
        <taxon>Epsilonproteobacteria</taxon>
        <taxon>Campylobacterales</taxon>
        <taxon>Helicobacteraceae</taxon>
        <taxon>Helicobacter</taxon>
    </lineage>
</organism>
<feature type="transmembrane region" description="Helical" evidence="3">
    <location>
        <begin position="80"/>
        <end position="104"/>
    </location>
</feature>
<dbReference type="STRING" id="425400.LS65_06030"/>
<dbReference type="GeneID" id="82321183"/>
<feature type="repeat" description="TPR" evidence="1">
    <location>
        <begin position="174"/>
        <end position="207"/>
    </location>
</feature>
<keyword evidence="3" id="KW-0472">Membrane</keyword>
<feature type="repeat" description="TPR" evidence="1">
    <location>
        <begin position="497"/>
        <end position="530"/>
    </location>
</feature>
<accession>A0A4U8TWA2</accession>
<dbReference type="Pfam" id="PF13181">
    <property type="entry name" value="TPR_8"/>
    <property type="match status" value="1"/>
</dbReference>
<dbReference type="InterPro" id="IPR011990">
    <property type="entry name" value="TPR-like_helical_dom_sf"/>
</dbReference>
<dbReference type="Gene3D" id="1.25.40.10">
    <property type="entry name" value="Tetratricopeptide repeat domain"/>
    <property type="match status" value="3"/>
</dbReference>
<dbReference type="RefSeq" id="WP_034362376.1">
    <property type="nucleotide sequence ID" value="NZ_CAJUDB010000008.1"/>
</dbReference>
<feature type="region of interest" description="Disordered" evidence="2">
    <location>
        <begin position="1"/>
        <end position="49"/>
    </location>
</feature>
<dbReference type="EMBL" id="JRMQ02000001">
    <property type="protein sequence ID" value="TLE03388.1"/>
    <property type="molecule type" value="Genomic_DNA"/>
</dbReference>
<dbReference type="InterPro" id="IPR019734">
    <property type="entry name" value="TPR_rpt"/>
</dbReference>
<keyword evidence="3" id="KW-0812">Transmembrane</keyword>
<keyword evidence="3" id="KW-1133">Transmembrane helix</keyword>
<comment type="caution">
    <text evidence="4">The sequence shown here is derived from an EMBL/GenBank/DDBJ whole genome shotgun (WGS) entry which is preliminary data.</text>
</comment>
<gene>
    <name evidence="4" type="ORF">LS65_001055</name>
</gene>
<sequence length="843" mass="95468">MAEESINLDDGLEIQDNQEGTSTTQERTDSAQSNTSDNQEGVGESNASSEAKLNKVKAIVAQVTDKIQPLIQHIKDNKPLMIGLIAIVALFFILIILLIVFLLMGSPKEKEEASPAPVSRKIIQPAPILGGQKRLEVDETELGNMIKKANILYAQGDKLEALGIFENIAAYSQSIAYYNLGVIKIKEGDYKKAISSFDGAINVGEDISVSAFNAAYSAYMLGDMNLYEYYLGISSSYLYHTANQPLYSYLYGLLQYYKGFYFESLSPFLNPSSNSYANESKKMASEVFLIFGDEYNALAQLKQVATKEDNFAIALLHARLGEYTQAKQYLYEYLGSYVGNAQALMALQLIELKDGNFKESALILDRLNAKEDDAKVFEQYPIKAKLRDDLFDVNLAQEDFWNRRFEHNKMLGYKLLFYYAPFLVFDAKKALEIIDDGNLNAYSSNIESAKSILQEGQRVSQINSLLAQDLRALALNQDIRETIKSMEKSLKTYPNHSVLHYNVGLLYAQMNDFDNAYVHFIRAYHLDSNNTIAGIFALMCAELTYRDRARLTNSISNDLAEINFTNHIEHQFLLSLFRYTSDSPADSLDWFNDMQKQSVYERKPIYYALQAVYGISAGNEEQVVRAFENLKKIYTKDVVANTMYELGKRFRVNLKDVALQMNVIYKEKNLDMRSIYYGPSLARELYVYVGFVTGSLRSIQEELEARLIVETRTSNGILQALALSNIYSNDFEKAFALYNSLLDDLHEDDSQTRFYAAISAMGADRHENAVALLQLVKVESATNFEARYALGLLYQEAKNMKAATQHYDKLANSKFESEFFDFEIDTSYLLDIKDISQANSPPL</sequence>
<proteinExistence type="predicted"/>
<reference evidence="4 5" key="1">
    <citation type="journal article" date="2014" name="Genome Announc.">
        <title>Draft genome sequences of eight enterohepatic helicobacter species isolated from both laboratory and wild rodents.</title>
        <authorList>
            <person name="Sheh A."/>
            <person name="Shen Z."/>
            <person name="Fox J.G."/>
        </authorList>
    </citation>
    <scope>NUCLEOTIDE SEQUENCE [LARGE SCALE GENOMIC DNA]</scope>
    <source>
        <strain evidence="4 5">MIT 01-6451</strain>
    </source>
</reference>